<keyword evidence="6" id="KW-0067">ATP-binding</keyword>
<dbReference type="InterPro" id="IPR004358">
    <property type="entry name" value="Sig_transdc_His_kin-like_C"/>
</dbReference>
<comment type="caution">
    <text evidence="10">The sequence shown here is derived from an EMBL/GenBank/DDBJ whole genome shotgun (WGS) entry which is preliminary data.</text>
</comment>
<evidence type="ECO:0000256" key="4">
    <source>
        <dbReference type="ARBA" id="ARBA00022741"/>
    </source>
</evidence>
<keyword evidence="3" id="KW-0808">Transferase</keyword>
<feature type="transmembrane region" description="Helical" evidence="8">
    <location>
        <begin position="356"/>
        <end position="376"/>
    </location>
</feature>
<evidence type="ECO:0000256" key="6">
    <source>
        <dbReference type="ARBA" id="ARBA00022840"/>
    </source>
</evidence>
<dbReference type="Gene3D" id="3.30.565.10">
    <property type="entry name" value="Histidine kinase-like ATPase, C-terminal domain"/>
    <property type="match status" value="1"/>
</dbReference>
<keyword evidence="8" id="KW-0472">Membrane</keyword>
<keyword evidence="7" id="KW-0902">Two-component regulatory system</keyword>
<feature type="transmembrane region" description="Helical" evidence="8">
    <location>
        <begin position="388"/>
        <end position="410"/>
    </location>
</feature>
<gene>
    <name evidence="10" type="ORF">GON05_15125</name>
</gene>
<keyword evidence="8" id="KW-1133">Transmembrane helix</keyword>
<dbReference type="InterPro" id="IPR005467">
    <property type="entry name" value="His_kinase_dom"/>
</dbReference>
<accession>A0ABW9UC44</accession>
<feature type="transmembrane region" description="Helical" evidence="8">
    <location>
        <begin position="258"/>
        <end position="285"/>
    </location>
</feature>
<organism evidence="10 11">
    <name type="scientific">Paenibacillus anseongense</name>
    <dbReference type="NCBI Taxonomy" id="2682845"/>
    <lineage>
        <taxon>Bacteria</taxon>
        <taxon>Bacillati</taxon>
        <taxon>Bacillota</taxon>
        <taxon>Bacilli</taxon>
        <taxon>Bacillales</taxon>
        <taxon>Paenibacillaceae</taxon>
        <taxon>Paenibacillus</taxon>
    </lineage>
</organism>
<keyword evidence="4" id="KW-0547">Nucleotide-binding</keyword>
<dbReference type="Proteomes" id="UP000467637">
    <property type="component" value="Unassembled WGS sequence"/>
</dbReference>
<feature type="transmembrane region" description="Helical" evidence="8">
    <location>
        <begin position="322"/>
        <end position="344"/>
    </location>
</feature>
<proteinExistence type="predicted"/>
<evidence type="ECO:0000256" key="1">
    <source>
        <dbReference type="ARBA" id="ARBA00000085"/>
    </source>
</evidence>
<evidence type="ECO:0000256" key="7">
    <source>
        <dbReference type="ARBA" id="ARBA00023012"/>
    </source>
</evidence>
<dbReference type="PROSITE" id="PS50109">
    <property type="entry name" value="HIS_KIN"/>
    <property type="match status" value="1"/>
</dbReference>
<evidence type="ECO:0000313" key="11">
    <source>
        <dbReference type="Proteomes" id="UP000467637"/>
    </source>
</evidence>
<dbReference type="CDD" id="cd00075">
    <property type="entry name" value="HATPase"/>
    <property type="match status" value="1"/>
</dbReference>
<dbReference type="Pfam" id="PF02518">
    <property type="entry name" value="HATPase_c"/>
    <property type="match status" value="1"/>
</dbReference>
<evidence type="ECO:0000259" key="9">
    <source>
        <dbReference type="PROSITE" id="PS50109"/>
    </source>
</evidence>
<dbReference type="EMBL" id="WSEM01000015">
    <property type="protein sequence ID" value="MVQ35950.1"/>
    <property type="molecule type" value="Genomic_DNA"/>
</dbReference>
<keyword evidence="11" id="KW-1185">Reference proteome</keyword>
<evidence type="ECO:0000256" key="2">
    <source>
        <dbReference type="ARBA" id="ARBA00012438"/>
    </source>
</evidence>
<evidence type="ECO:0000256" key="8">
    <source>
        <dbReference type="SAM" id="Phobius"/>
    </source>
</evidence>
<protein>
    <recommendedName>
        <fullName evidence="2">histidine kinase</fullName>
        <ecNumber evidence="2">2.7.13.3</ecNumber>
    </recommendedName>
</protein>
<dbReference type="PANTHER" id="PTHR43065:SF46">
    <property type="entry name" value="C4-DICARBOXYLATE TRANSPORT SENSOR PROTEIN DCTB"/>
    <property type="match status" value="1"/>
</dbReference>
<dbReference type="SMART" id="SM00387">
    <property type="entry name" value="HATPase_c"/>
    <property type="match status" value="1"/>
</dbReference>
<dbReference type="SUPFAM" id="SSF55874">
    <property type="entry name" value="ATPase domain of HSP90 chaperone/DNA topoisomerase II/histidine kinase"/>
    <property type="match status" value="1"/>
</dbReference>
<dbReference type="EC" id="2.7.13.3" evidence="2"/>
<feature type="transmembrane region" description="Helical" evidence="8">
    <location>
        <begin position="297"/>
        <end position="316"/>
    </location>
</feature>
<evidence type="ECO:0000256" key="3">
    <source>
        <dbReference type="ARBA" id="ARBA00022679"/>
    </source>
</evidence>
<reference evidence="10 11" key="1">
    <citation type="submission" date="2019-12" db="EMBL/GenBank/DDBJ databases">
        <authorList>
            <person name="Huq M.A."/>
        </authorList>
    </citation>
    <scope>NUCLEOTIDE SEQUENCE [LARGE SCALE GENOMIC DNA]</scope>
    <source>
        <strain evidence="10 11">MAH-34</strain>
    </source>
</reference>
<dbReference type="InterPro" id="IPR003594">
    <property type="entry name" value="HATPase_dom"/>
</dbReference>
<feature type="domain" description="Histidine kinase" evidence="9">
    <location>
        <begin position="434"/>
        <end position="643"/>
    </location>
</feature>
<sequence>MNNKKPPTNSASSDSVHELDWTLMPPSSQMLKQETVIRSAPVTKPSPNRLAKWRLCMPSVHPLRRSKIPYERNTPLMKPIICAHKAALIKKESPATAAMLLSSSGCFKIAITAATIDKMTVMTTMKTRDKSTLPKMVRMDKDIRFFTSMRLHSFLPLIREKGPKSCQFPGKGTLVQLLAPCHNRGNIGFVYGGLMLFVLFALWIIALGLVMIDPRSSTMRWMSAIAFTGGFGALAAVLSETFIPYIQQTVPNPSISTMLYHFMGICSLISYYGLPYSFAMLSLSYNTTWQKPVLRKWLPIVLLLPAIACILFTPGYTEEMPITFPIVALWAVPYFIIGSVLIVMKTERLPALKRTHLFTCLALLPPILCVGVLNYVMPSFGYYRMWVYHVWILAFVVPFFVYTFFKYGFLGMRLLIERRKLDSTLRAITSGTAILNHAIKNDVGKMRLFLEKMKQHAEETQQTELLQDIEVVMGASGHIRDMISRVHEQTQELPLRVTSVSIGELINEVLLPLQPFLANIAVHLNIAENLTLQIDRIQMAETLTNVLMNAIEAMPHDGELMIRTLHVKKNIVLEIKDNGMGMDKDVLKQVLEPFYTTKSGSRNNFGLGLAYCYSVMKKHGGSLELSSSPGKGTSVFLTFPSSRILT</sequence>
<feature type="transmembrane region" description="Helical" evidence="8">
    <location>
        <begin position="189"/>
        <end position="212"/>
    </location>
</feature>
<dbReference type="PRINTS" id="PR00344">
    <property type="entry name" value="BCTRLSENSOR"/>
</dbReference>
<dbReference type="InterPro" id="IPR036890">
    <property type="entry name" value="HATPase_C_sf"/>
</dbReference>
<evidence type="ECO:0000313" key="10">
    <source>
        <dbReference type="EMBL" id="MVQ35950.1"/>
    </source>
</evidence>
<name>A0ABW9UC44_9BACL</name>
<feature type="transmembrane region" description="Helical" evidence="8">
    <location>
        <begin position="224"/>
        <end position="246"/>
    </location>
</feature>
<keyword evidence="8" id="KW-0812">Transmembrane</keyword>
<dbReference type="PANTHER" id="PTHR43065">
    <property type="entry name" value="SENSOR HISTIDINE KINASE"/>
    <property type="match status" value="1"/>
</dbReference>
<keyword evidence="5" id="KW-0418">Kinase</keyword>
<evidence type="ECO:0000256" key="5">
    <source>
        <dbReference type="ARBA" id="ARBA00022777"/>
    </source>
</evidence>
<comment type="catalytic activity">
    <reaction evidence="1">
        <text>ATP + protein L-histidine = ADP + protein N-phospho-L-histidine.</text>
        <dbReference type="EC" id="2.7.13.3"/>
    </reaction>
</comment>